<dbReference type="Proteomes" id="UP000235786">
    <property type="component" value="Unassembled WGS sequence"/>
</dbReference>
<name>A0A2J6R3X1_HYAVF</name>
<dbReference type="OrthoDB" id="20872at2759"/>
<keyword evidence="3" id="KW-1185">Reference proteome</keyword>
<gene>
    <name evidence="2" type="ORF">L207DRAFT_406660</name>
</gene>
<organism evidence="2 3">
    <name type="scientific">Hyaloscypha variabilis (strain UAMH 11265 / GT02V1 / F)</name>
    <name type="common">Meliniomyces variabilis</name>
    <dbReference type="NCBI Taxonomy" id="1149755"/>
    <lineage>
        <taxon>Eukaryota</taxon>
        <taxon>Fungi</taxon>
        <taxon>Dikarya</taxon>
        <taxon>Ascomycota</taxon>
        <taxon>Pezizomycotina</taxon>
        <taxon>Leotiomycetes</taxon>
        <taxon>Helotiales</taxon>
        <taxon>Hyaloscyphaceae</taxon>
        <taxon>Hyaloscypha</taxon>
        <taxon>Hyaloscypha variabilis</taxon>
    </lineage>
</organism>
<sequence>MRLLNTSTLELHEFFGSDIPYYAILSHRWGADEVTFQDLQQGRGSKKAAGWAKITGCCGQTKREGWEYAWIDSCCIDKSSSAELSEAINSMFQWYRHSQVCYAYLNDVPIEEEDHERESSAFWKSAWFTRGWTLQELLAPDSVVFFNSGWVEIGTRCTFGDQIASITGIHSRFLKGAFSVATTAQKFSWASQRKTLRIEDEAYCLMGLFEVNMPLLYGEGRRAFLRLQLEIMKISDDESLFAW</sequence>
<dbReference type="Pfam" id="PF06985">
    <property type="entry name" value="HET"/>
    <property type="match status" value="1"/>
</dbReference>
<protein>
    <submittedName>
        <fullName evidence="2">HET-domain-containing protein</fullName>
    </submittedName>
</protein>
<feature type="non-terminal residue" evidence="2">
    <location>
        <position position="243"/>
    </location>
</feature>
<dbReference type="AlphaFoldDB" id="A0A2J6R3X1"/>
<feature type="domain" description="Heterokaryon incompatibility" evidence="1">
    <location>
        <begin position="22"/>
        <end position="107"/>
    </location>
</feature>
<evidence type="ECO:0000313" key="3">
    <source>
        <dbReference type="Proteomes" id="UP000235786"/>
    </source>
</evidence>
<evidence type="ECO:0000259" key="1">
    <source>
        <dbReference type="Pfam" id="PF06985"/>
    </source>
</evidence>
<dbReference type="STRING" id="1149755.A0A2J6R3X1"/>
<dbReference type="InterPro" id="IPR010730">
    <property type="entry name" value="HET"/>
</dbReference>
<reference evidence="2 3" key="1">
    <citation type="submission" date="2016-04" db="EMBL/GenBank/DDBJ databases">
        <title>A degradative enzymes factory behind the ericoid mycorrhizal symbiosis.</title>
        <authorList>
            <consortium name="DOE Joint Genome Institute"/>
            <person name="Martino E."/>
            <person name="Morin E."/>
            <person name="Grelet G."/>
            <person name="Kuo A."/>
            <person name="Kohler A."/>
            <person name="Daghino S."/>
            <person name="Barry K."/>
            <person name="Choi C."/>
            <person name="Cichocki N."/>
            <person name="Clum A."/>
            <person name="Copeland A."/>
            <person name="Hainaut M."/>
            <person name="Haridas S."/>
            <person name="Labutti K."/>
            <person name="Lindquist E."/>
            <person name="Lipzen A."/>
            <person name="Khouja H.-R."/>
            <person name="Murat C."/>
            <person name="Ohm R."/>
            <person name="Olson A."/>
            <person name="Spatafora J."/>
            <person name="Veneault-Fourrey C."/>
            <person name="Henrissat B."/>
            <person name="Grigoriev I."/>
            <person name="Martin F."/>
            <person name="Perotto S."/>
        </authorList>
    </citation>
    <scope>NUCLEOTIDE SEQUENCE [LARGE SCALE GENOMIC DNA]</scope>
    <source>
        <strain evidence="2 3">F</strain>
    </source>
</reference>
<dbReference type="EMBL" id="KZ613956">
    <property type="protein sequence ID" value="PMD33208.1"/>
    <property type="molecule type" value="Genomic_DNA"/>
</dbReference>
<accession>A0A2J6R3X1</accession>
<proteinExistence type="predicted"/>
<dbReference type="PANTHER" id="PTHR10622:SF10">
    <property type="entry name" value="HET DOMAIN-CONTAINING PROTEIN"/>
    <property type="match status" value="1"/>
</dbReference>
<evidence type="ECO:0000313" key="2">
    <source>
        <dbReference type="EMBL" id="PMD33208.1"/>
    </source>
</evidence>
<dbReference type="PANTHER" id="PTHR10622">
    <property type="entry name" value="HET DOMAIN-CONTAINING PROTEIN"/>
    <property type="match status" value="1"/>
</dbReference>